<accession>A0A376D4P0</accession>
<dbReference type="Proteomes" id="UP000254287">
    <property type="component" value="Unassembled WGS sequence"/>
</dbReference>
<dbReference type="RefSeq" id="WP_147279349.1">
    <property type="nucleotide sequence ID" value="NZ_CP069533.1"/>
</dbReference>
<organism evidence="1 2">
    <name type="scientific">Corynebacterium minutissimum</name>
    <dbReference type="NCBI Taxonomy" id="38301"/>
    <lineage>
        <taxon>Bacteria</taxon>
        <taxon>Bacillati</taxon>
        <taxon>Actinomycetota</taxon>
        <taxon>Actinomycetes</taxon>
        <taxon>Mycobacteriales</taxon>
        <taxon>Corynebacteriaceae</taxon>
        <taxon>Corynebacterium</taxon>
    </lineage>
</organism>
<evidence type="ECO:0000313" key="1">
    <source>
        <dbReference type="EMBL" id="STC81341.1"/>
    </source>
</evidence>
<dbReference type="AlphaFoldDB" id="A0A376D4P0"/>
<reference evidence="1 2" key="1">
    <citation type="submission" date="2018-06" db="EMBL/GenBank/DDBJ databases">
        <authorList>
            <consortium name="Pathogen Informatics"/>
            <person name="Doyle S."/>
        </authorList>
    </citation>
    <scope>NUCLEOTIDE SEQUENCE [LARGE SCALE GENOMIC DNA]</scope>
    <source>
        <strain evidence="1 2">NCTC10289</strain>
    </source>
</reference>
<proteinExistence type="predicted"/>
<sequence length="86" mass="9242">MNHLDIDPAALPHIRSLYDHRPPPGPTALDAPPRTAAALARLASRWESSRHSSDTARVAQLEDLERFVVAAHDIDSGLSAGLGDAR</sequence>
<evidence type="ECO:0000313" key="2">
    <source>
        <dbReference type="Proteomes" id="UP000254287"/>
    </source>
</evidence>
<protein>
    <submittedName>
        <fullName evidence="1">Uncharacterized protein</fullName>
    </submittedName>
</protein>
<name>A0A376D4P0_9CORY</name>
<dbReference type="EMBL" id="UFXP01000001">
    <property type="protein sequence ID" value="STC81341.1"/>
    <property type="molecule type" value="Genomic_DNA"/>
</dbReference>
<gene>
    <name evidence="1" type="ORF">NCTC10289_02401</name>
</gene>